<dbReference type="GO" id="GO:0008758">
    <property type="term" value="F:UDP-2,3-diacylglucosamine hydrolase activity"/>
    <property type="evidence" value="ECO:0007669"/>
    <property type="project" value="TreeGrafter"/>
</dbReference>
<dbReference type="Gene3D" id="3.60.21.10">
    <property type="match status" value="1"/>
</dbReference>
<reference evidence="5 6" key="1">
    <citation type="journal article" date="2016" name="Nat. Commun.">
        <title>Thousands of microbial genomes shed light on interconnected biogeochemical processes in an aquifer system.</title>
        <authorList>
            <person name="Anantharaman K."/>
            <person name="Brown C.T."/>
            <person name="Hug L.A."/>
            <person name="Sharon I."/>
            <person name="Castelle C.J."/>
            <person name="Probst A.J."/>
            <person name="Thomas B.C."/>
            <person name="Singh A."/>
            <person name="Wilkins M.J."/>
            <person name="Karaoz U."/>
            <person name="Brodie E.L."/>
            <person name="Williams K.H."/>
            <person name="Hubbard S.S."/>
            <person name="Banfield J.F."/>
        </authorList>
    </citation>
    <scope>NUCLEOTIDE SEQUENCE [LARGE SCALE GENOMIC DNA]</scope>
</reference>
<dbReference type="InterPro" id="IPR029052">
    <property type="entry name" value="Metallo-depent_PP-like"/>
</dbReference>
<dbReference type="GO" id="GO:0016020">
    <property type="term" value="C:membrane"/>
    <property type="evidence" value="ECO:0007669"/>
    <property type="project" value="GOC"/>
</dbReference>
<dbReference type="PANTHER" id="PTHR31302">
    <property type="entry name" value="TRANSMEMBRANE PROTEIN WITH METALLOPHOSPHOESTERASE DOMAIN-RELATED"/>
    <property type="match status" value="1"/>
</dbReference>
<evidence type="ECO:0000313" key="5">
    <source>
        <dbReference type="EMBL" id="OGG93638.1"/>
    </source>
</evidence>
<dbReference type="EMBL" id="MFNE01000046">
    <property type="protein sequence ID" value="OGG93638.1"/>
    <property type="molecule type" value="Genomic_DNA"/>
</dbReference>
<dbReference type="PANTHER" id="PTHR31302:SF31">
    <property type="entry name" value="PHOSPHODIESTERASE YAEI"/>
    <property type="match status" value="1"/>
</dbReference>
<accession>A0A1F6G6A0</accession>
<keyword evidence="3" id="KW-0472">Membrane</keyword>
<name>A0A1F6G6A0_9PROT</name>
<dbReference type="Proteomes" id="UP000178449">
    <property type="component" value="Unassembled WGS sequence"/>
</dbReference>
<keyword evidence="3" id="KW-0812">Transmembrane</keyword>
<comment type="caution">
    <text evidence="5">The sequence shown here is derived from an EMBL/GenBank/DDBJ whole genome shotgun (WGS) entry which is preliminary data.</text>
</comment>
<dbReference type="GO" id="GO:0009245">
    <property type="term" value="P:lipid A biosynthetic process"/>
    <property type="evidence" value="ECO:0007669"/>
    <property type="project" value="TreeGrafter"/>
</dbReference>
<protein>
    <recommendedName>
        <fullName evidence="4">Calcineurin-like phosphoesterase domain-containing protein</fullName>
    </recommendedName>
</protein>
<organism evidence="5 6">
    <name type="scientific">Candidatus Lambdaproteobacteria bacterium RIFOXYD2_FULL_50_16</name>
    <dbReference type="NCBI Taxonomy" id="1817772"/>
    <lineage>
        <taxon>Bacteria</taxon>
        <taxon>Pseudomonadati</taxon>
        <taxon>Pseudomonadota</taxon>
        <taxon>Candidatus Lambdaproteobacteria</taxon>
    </lineage>
</organism>
<proteinExistence type="predicted"/>
<evidence type="ECO:0000259" key="4">
    <source>
        <dbReference type="Pfam" id="PF00149"/>
    </source>
</evidence>
<dbReference type="InterPro" id="IPR004843">
    <property type="entry name" value="Calcineurin-like_PHP"/>
</dbReference>
<evidence type="ECO:0000256" key="3">
    <source>
        <dbReference type="SAM" id="Phobius"/>
    </source>
</evidence>
<keyword evidence="3" id="KW-1133">Transmembrane helix</keyword>
<evidence type="ECO:0000313" key="6">
    <source>
        <dbReference type="Proteomes" id="UP000178449"/>
    </source>
</evidence>
<dbReference type="InterPro" id="IPR051158">
    <property type="entry name" value="Metallophosphoesterase_sf"/>
</dbReference>
<sequence>MLLLYLRSYLLLPLGFLQIGLSLETQFSSGSFDLLGLALLVLLFGGGARLWSRWTHLVALKQGQGIGEGQHLIWQISLLVTDPIVSLMGLLSLYQGSGWVVRLPYLPPTLGLWVAVVLGLIPLLVVLAWRVWVPLRLEILQFHLPAPHPAKGINLLFLSDLHLGNWPDRRILFEILGSLEALAPDLIILGGDLTDHHAKALEQNRDFFNTLAKQAPVFAILGNHDLSAGGAICSALLEDMGIQVLRDQWAHFEGRLSIFGSRDLEAENPEYTHPTEAQLPALLVIHNPNLLLSWPDLESQGFILALAGHTHGGQIHVPFLGPLVNVSDPTFVPGFNAGQPPLILSKGVGYAAFPARIGCAPDLILVSLT</sequence>
<keyword evidence="1" id="KW-0479">Metal-binding</keyword>
<feature type="transmembrane region" description="Helical" evidence="3">
    <location>
        <begin position="72"/>
        <end position="91"/>
    </location>
</feature>
<dbReference type="Pfam" id="PF00149">
    <property type="entry name" value="Metallophos"/>
    <property type="match status" value="1"/>
</dbReference>
<evidence type="ECO:0000256" key="1">
    <source>
        <dbReference type="ARBA" id="ARBA00022723"/>
    </source>
</evidence>
<keyword evidence="2" id="KW-0378">Hydrolase</keyword>
<dbReference type="STRING" id="1817772.A2527_10975"/>
<feature type="domain" description="Calcineurin-like phosphoesterase" evidence="4">
    <location>
        <begin position="154"/>
        <end position="260"/>
    </location>
</feature>
<evidence type="ECO:0000256" key="2">
    <source>
        <dbReference type="ARBA" id="ARBA00022801"/>
    </source>
</evidence>
<feature type="transmembrane region" description="Helical" evidence="3">
    <location>
        <begin position="32"/>
        <end position="51"/>
    </location>
</feature>
<dbReference type="AlphaFoldDB" id="A0A1F6G6A0"/>
<gene>
    <name evidence="5" type="ORF">A2527_10975</name>
</gene>
<dbReference type="GO" id="GO:0046872">
    <property type="term" value="F:metal ion binding"/>
    <property type="evidence" value="ECO:0007669"/>
    <property type="project" value="UniProtKB-KW"/>
</dbReference>
<feature type="transmembrane region" description="Helical" evidence="3">
    <location>
        <begin position="111"/>
        <end position="133"/>
    </location>
</feature>
<dbReference type="SUPFAM" id="SSF56300">
    <property type="entry name" value="Metallo-dependent phosphatases"/>
    <property type="match status" value="1"/>
</dbReference>